<dbReference type="AlphaFoldDB" id="Q1JX23"/>
<dbReference type="GO" id="GO:0005886">
    <property type="term" value="C:plasma membrane"/>
    <property type="evidence" value="ECO:0007669"/>
    <property type="project" value="UniProtKB-SubCell"/>
</dbReference>
<dbReference type="Pfam" id="PF04403">
    <property type="entry name" value="PqiA"/>
    <property type="match status" value="2"/>
</dbReference>
<dbReference type="OrthoDB" id="9800207at2"/>
<name>Q1JX23_DESA6</name>
<evidence type="ECO:0000256" key="8">
    <source>
        <dbReference type="SAM" id="Phobius"/>
    </source>
</evidence>
<keyword evidence="4" id="KW-0997">Cell inner membrane</keyword>
<evidence type="ECO:0000256" key="4">
    <source>
        <dbReference type="ARBA" id="ARBA00022519"/>
    </source>
</evidence>
<feature type="transmembrane region" description="Helical" evidence="8">
    <location>
        <begin position="158"/>
        <end position="184"/>
    </location>
</feature>
<evidence type="ECO:0000256" key="3">
    <source>
        <dbReference type="ARBA" id="ARBA00022475"/>
    </source>
</evidence>
<evidence type="ECO:0000256" key="2">
    <source>
        <dbReference type="ARBA" id="ARBA00007555"/>
    </source>
</evidence>
<evidence type="ECO:0008006" key="11">
    <source>
        <dbReference type="Google" id="ProtNLM"/>
    </source>
</evidence>
<dbReference type="Proteomes" id="UP000005695">
    <property type="component" value="Unassembled WGS sequence"/>
</dbReference>
<organism evidence="9 10">
    <name type="scientific">Desulfuromonas acetoxidans (strain DSM 684 / 11070)</name>
    <dbReference type="NCBI Taxonomy" id="281689"/>
    <lineage>
        <taxon>Bacteria</taxon>
        <taxon>Pseudomonadati</taxon>
        <taxon>Thermodesulfobacteriota</taxon>
        <taxon>Desulfuromonadia</taxon>
        <taxon>Desulfuromonadales</taxon>
        <taxon>Desulfuromonadaceae</taxon>
        <taxon>Desulfuromonas</taxon>
    </lineage>
</organism>
<evidence type="ECO:0000313" key="10">
    <source>
        <dbReference type="Proteomes" id="UP000005695"/>
    </source>
</evidence>
<dbReference type="RefSeq" id="WP_006002083.1">
    <property type="nucleotide sequence ID" value="NZ_AAEW02000018.1"/>
</dbReference>
<keyword evidence="10" id="KW-1185">Reference proteome</keyword>
<keyword evidence="3" id="KW-1003">Cell membrane</keyword>
<evidence type="ECO:0000313" key="9">
    <source>
        <dbReference type="EMBL" id="EAT14735.1"/>
    </source>
</evidence>
<proteinExistence type="inferred from homology"/>
<comment type="subcellular location">
    <subcellularLocation>
        <location evidence="1">Cell inner membrane</location>
        <topology evidence="1">Multi-pass membrane protein</topology>
    </subcellularLocation>
</comment>
<feature type="transmembrane region" description="Helical" evidence="8">
    <location>
        <begin position="345"/>
        <end position="369"/>
    </location>
</feature>
<evidence type="ECO:0000256" key="1">
    <source>
        <dbReference type="ARBA" id="ARBA00004429"/>
    </source>
</evidence>
<dbReference type="PANTHER" id="PTHR30462:SF3">
    <property type="entry name" value="INTERMEMBRANE TRANSPORT PROTEIN PQIA"/>
    <property type="match status" value="1"/>
</dbReference>
<feature type="transmembrane region" description="Helical" evidence="8">
    <location>
        <begin position="45"/>
        <end position="64"/>
    </location>
</feature>
<dbReference type="InterPro" id="IPR007498">
    <property type="entry name" value="PqiA-like"/>
</dbReference>
<dbReference type="NCBIfam" id="TIGR00155">
    <property type="entry name" value="pqiA_fam"/>
    <property type="match status" value="1"/>
</dbReference>
<feature type="transmembrane region" description="Helical" evidence="8">
    <location>
        <begin position="130"/>
        <end position="152"/>
    </location>
</feature>
<dbReference type="EMBL" id="AAEW02000018">
    <property type="protein sequence ID" value="EAT14735.1"/>
    <property type="molecule type" value="Genomic_DNA"/>
</dbReference>
<keyword evidence="5 8" id="KW-0812">Transmembrane</keyword>
<accession>Q1JX23</accession>
<comment type="similarity">
    <text evidence="2">Belongs to the PqiA family.</text>
</comment>
<comment type="caution">
    <text evidence="9">The sequence shown here is derived from an EMBL/GenBank/DDBJ whole genome shotgun (WGS) entry which is preliminary data.</text>
</comment>
<feature type="transmembrane region" description="Helical" evidence="8">
    <location>
        <begin position="375"/>
        <end position="394"/>
    </location>
</feature>
<evidence type="ECO:0000256" key="5">
    <source>
        <dbReference type="ARBA" id="ARBA00022692"/>
    </source>
</evidence>
<feature type="transmembrane region" description="Helical" evidence="8">
    <location>
        <begin position="300"/>
        <end position="324"/>
    </location>
</feature>
<feature type="transmembrane region" description="Helical" evidence="8">
    <location>
        <begin position="94"/>
        <end position="118"/>
    </location>
</feature>
<dbReference type="InterPro" id="IPR051800">
    <property type="entry name" value="PqiA-PqiB_transport"/>
</dbReference>
<feature type="transmembrane region" description="Helical" evidence="8">
    <location>
        <begin position="251"/>
        <end position="270"/>
    </location>
</feature>
<keyword evidence="7 8" id="KW-0472">Membrane</keyword>
<sequence>MNRVSCPDCDLIIELPALRDGQRAFCPRCNHLLTHRAHRALERSAAFAMAALIFLILSNLYPFLSFEASGREQVMTLLQSAQELYKTGSQVLSFFVLAFIIIFPGLILISQLLVLMPIVLKKRPVIGCRLWARFIFTLGPWSMAEVFILGVLASLTKIASMATIVLGLSFWAYVAFSLCFLIAVTRLDRYQFWRIILPFPSPQATSGQTAATQGLAHCHICTLTSPEHLNHCPRCGATLHYRTPQSLQRTLACLITAVVLYLPANVLPITHTDQFGNNTDSTIIGSAIMMWHHGSYPVSLIIFIASILIPLAKLLGLFWLCWSVNRPNSPLPRQRTSLYRITEFVGRWSMVDVFVVAILVALVQLGGILSIRPGPAALAFSGVVIITMFAAESFDPRLIWDKIEESSRD</sequence>
<reference evidence="9" key="2">
    <citation type="submission" date="2006-05" db="EMBL/GenBank/DDBJ databases">
        <title>Sequencing of the draft genome and assembly of Desulfuromonas acetoxidans DSM 684.</title>
        <authorList>
            <consortium name="US DOE Joint Genome Institute (JGI-PGF)"/>
            <person name="Copeland A."/>
            <person name="Lucas S."/>
            <person name="Lapidus A."/>
            <person name="Barry K."/>
            <person name="Detter J.C."/>
            <person name="Glavina del Rio T."/>
            <person name="Hammon N."/>
            <person name="Israni S."/>
            <person name="Dalin E."/>
            <person name="Tice H."/>
            <person name="Bruce D."/>
            <person name="Pitluck S."/>
            <person name="Richardson P."/>
        </authorList>
    </citation>
    <scope>NUCLEOTIDE SEQUENCE [LARGE SCALE GENOMIC DNA]</scope>
    <source>
        <strain evidence="9">DSM 684</strain>
    </source>
</reference>
<dbReference type="PANTHER" id="PTHR30462">
    <property type="entry name" value="INTERMEMBRANE TRANSPORT PROTEIN PQIB-RELATED"/>
    <property type="match status" value="1"/>
</dbReference>
<evidence type="ECO:0000256" key="7">
    <source>
        <dbReference type="ARBA" id="ARBA00023136"/>
    </source>
</evidence>
<reference evidence="9" key="1">
    <citation type="submission" date="2006-05" db="EMBL/GenBank/DDBJ databases">
        <title>Annotation of the draft genome assembly of Desulfuromonas acetoxidans DSM 684.</title>
        <authorList>
            <consortium name="US DOE Joint Genome Institute (JGI-ORNL)"/>
            <person name="Larimer F."/>
            <person name="Land M."/>
            <person name="Hauser L."/>
        </authorList>
    </citation>
    <scope>NUCLEOTIDE SEQUENCE [LARGE SCALE GENOMIC DNA]</scope>
    <source>
        <strain evidence="9">DSM 684</strain>
    </source>
</reference>
<gene>
    <name evidence="9" type="ORF">Dace_0787</name>
</gene>
<protein>
    <recommendedName>
        <fullName evidence="11">Paraquat-inducible protein A</fullName>
    </recommendedName>
</protein>
<dbReference type="InterPro" id="IPR005219">
    <property type="entry name" value="PqiA-like_proteobact"/>
</dbReference>
<evidence type="ECO:0000256" key="6">
    <source>
        <dbReference type="ARBA" id="ARBA00022989"/>
    </source>
</evidence>
<keyword evidence="6 8" id="KW-1133">Transmembrane helix</keyword>